<gene>
    <name evidence="2" type="ORF">GLP15_2589</name>
</gene>
<dbReference type="PANTHER" id="PTHR23275:SF100">
    <property type="entry name" value="EGF-LIKE DOMAIN-CONTAINING PROTEIN"/>
    <property type="match status" value="1"/>
</dbReference>
<dbReference type="AlphaFoldDB" id="E1EXQ8"/>
<dbReference type="Proteomes" id="UP000008974">
    <property type="component" value="Unassembled WGS sequence"/>
</dbReference>
<organism evidence="2 3">
    <name type="scientific">Giardia intestinalis (strain P15)</name>
    <name type="common">Giardia lamblia</name>
    <dbReference type="NCBI Taxonomy" id="658858"/>
    <lineage>
        <taxon>Eukaryota</taxon>
        <taxon>Metamonada</taxon>
        <taxon>Diplomonadida</taxon>
        <taxon>Hexamitidae</taxon>
        <taxon>Giardiinae</taxon>
        <taxon>Giardia</taxon>
    </lineage>
</organism>
<protein>
    <submittedName>
        <fullName evidence="2">VSP</fullName>
    </submittedName>
</protein>
<comment type="caution">
    <text evidence="2">The sequence shown here is derived from an EMBL/GenBank/DDBJ whole genome shotgun (WGS) entry which is preliminary data.</text>
</comment>
<keyword evidence="1" id="KW-0812">Transmembrane</keyword>
<dbReference type="Pfam" id="PF03302">
    <property type="entry name" value="VSP"/>
    <property type="match status" value="1"/>
</dbReference>
<accession>E1EXQ8</accession>
<keyword evidence="1" id="KW-0472">Membrane</keyword>
<proteinExistence type="predicted"/>
<evidence type="ECO:0000313" key="2">
    <source>
        <dbReference type="EMBL" id="EFO65045.1"/>
    </source>
</evidence>
<keyword evidence="1" id="KW-1133">Transmembrane helix</keyword>
<dbReference type="InterPro" id="IPR005127">
    <property type="entry name" value="Giardia_VSP"/>
</dbReference>
<dbReference type="PANTHER" id="PTHR23275">
    <property type="entry name" value="CABRIOLET.-RELATED"/>
    <property type="match status" value="1"/>
</dbReference>
<evidence type="ECO:0000256" key="1">
    <source>
        <dbReference type="SAM" id="Phobius"/>
    </source>
</evidence>
<dbReference type="EMBL" id="ACVC01000052">
    <property type="protein sequence ID" value="EFO65045.1"/>
    <property type="molecule type" value="Genomic_DNA"/>
</dbReference>
<sequence>MLLVAIYLSLGVLAANCSGSTAAANCEAESCETVNNIQICTQCVAGYVPIDGKCVGFATANNCKTAANAAVGAGDKTCGQCTGASFLYMGGCYAVGADGLGKTLCKRAADGACKEGADGYFALLGATPTELSILPCNETTETTLAGDKKYKGVKYCATCTAPEAASGGEIKIATCQTCTDKSKPKDNVCPSPENPNINKNSLPPGAIAGIAVAVVIVVGGLVGFLCWWFICRGKA</sequence>
<dbReference type="VEuPathDB" id="GiardiaDB:GLP15_2589"/>
<reference evidence="2 3" key="1">
    <citation type="journal article" date="2010" name="BMC Genomics">
        <title>Genome analysis and comparative genomics of a Giardia intestinalis assemblage E isolate.</title>
        <authorList>
            <person name="Jerlstrom-Hultqvist J."/>
            <person name="Franzen O."/>
            <person name="Ankarklev J."/>
            <person name="Xu F."/>
            <person name="Nohynkova E."/>
            <person name="Andersson J.O."/>
            <person name="Svard S.G."/>
            <person name="Andersson B."/>
        </authorList>
    </citation>
    <scope>NUCLEOTIDE SEQUENCE [LARGE SCALE GENOMIC DNA]</scope>
    <source>
        <strain evidence="2 3">P15</strain>
    </source>
</reference>
<name>E1EXQ8_GIAIA</name>
<dbReference type="InterPro" id="IPR052798">
    <property type="entry name" value="Giardia_VSA"/>
</dbReference>
<feature type="transmembrane region" description="Helical" evidence="1">
    <location>
        <begin position="206"/>
        <end position="230"/>
    </location>
</feature>
<evidence type="ECO:0000313" key="3">
    <source>
        <dbReference type="Proteomes" id="UP000008974"/>
    </source>
</evidence>
<dbReference type="OrthoDB" id="10554537at2759"/>